<dbReference type="OrthoDB" id="157184at2"/>
<dbReference type="SUPFAM" id="SSF161098">
    <property type="entry name" value="MetI-like"/>
    <property type="match status" value="1"/>
</dbReference>
<dbReference type="STRING" id="553973.CLOHYLEM_05818"/>
<feature type="transmembrane region" description="Helical" evidence="9">
    <location>
        <begin position="128"/>
        <end position="151"/>
    </location>
</feature>
<dbReference type="InterPro" id="IPR000515">
    <property type="entry name" value="MetI-like"/>
</dbReference>
<keyword evidence="3 9" id="KW-0813">Transport</keyword>
<dbReference type="GO" id="GO:0055085">
    <property type="term" value="P:transmembrane transport"/>
    <property type="evidence" value="ECO:0007669"/>
    <property type="project" value="InterPro"/>
</dbReference>
<dbReference type="EMBL" id="ABYI02000022">
    <property type="protein sequence ID" value="EEG73813.1"/>
    <property type="molecule type" value="Genomic_DNA"/>
</dbReference>
<keyword evidence="7 9" id="KW-1133">Transmembrane helix</keyword>
<feature type="transmembrane region" description="Helical" evidence="9">
    <location>
        <begin position="163"/>
        <end position="183"/>
    </location>
</feature>
<dbReference type="eggNOG" id="COG0395">
    <property type="taxonomic scope" value="Bacteria"/>
</dbReference>
<organism evidence="11 12">
    <name type="scientific">[Clostridium] hylemonae DSM 15053</name>
    <dbReference type="NCBI Taxonomy" id="553973"/>
    <lineage>
        <taxon>Bacteria</taxon>
        <taxon>Bacillati</taxon>
        <taxon>Bacillota</taxon>
        <taxon>Clostridia</taxon>
        <taxon>Lachnospirales</taxon>
        <taxon>Lachnospiraceae</taxon>
    </lineage>
</organism>
<reference evidence="11" key="2">
    <citation type="submission" date="2013-06" db="EMBL/GenBank/DDBJ databases">
        <title>Draft genome sequence of Clostridium hylemonae (DSM 15053).</title>
        <authorList>
            <person name="Sudarsanam P."/>
            <person name="Ley R."/>
            <person name="Guruge J."/>
            <person name="Turnbaugh P.J."/>
            <person name="Mahowald M."/>
            <person name="Liep D."/>
            <person name="Gordon J."/>
        </authorList>
    </citation>
    <scope>NUCLEOTIDE SEQUENCE</scope>
    <source>
        <strain evidence="11">DSM 15053</strain>
    </source>
</reference>
<dbReference type="PANTHER" id="PTHR32243:SF50">
    <property type="entry name" value="MALTOSE_MALTODEXTRIN TRANSPORT SYSTEM PERMEASE PROTEIN MALG"/>
    <property type="match status" value="1"/>
</dbReference>
<evidence type="ECO:0000256" key="8">
    <source>
        <dbReference type="ARBA" id="ARBA00023136"/>
    </source>
</evidence>
<dbReference type="Gene3D" id="1.10.3720.10">
    <property type="entry name" value="MetI-like"/>
    <property type="match status" value="1"/>
</dbReference>
<keyword evidence="12" id="KW-1185">Reference proteome</keyword>
<reference evidence="11" key="1">
    <citation type="submission" date="2009-02" db="EMBL/GenBank/DDBJ databases">
        <authorList>
            <person name="Fulton L."/>
            <person name="Clifton S."/>
            <person name="Fulton B."/>
            <person name="Xu J."/>
            <person name="Minx P."/>
            <person name="Pepin K.H."/>
            <person name="Johnson M."/>
            <person name="Bhonagiri V."/>
            <person name="Nash W.E."/>
            <person name="Mardis E.R."/>
            <person name="Wilson R.K."/>
        </authorList>
    </citation>
    <scope>NUCLEOTIDE SEQUENCE [LARGE SCALE GENOMIC DNA]</scope>
    <source>
        <strain evidence="11">DSM 15053</strain>
    </source>
</reference>
<dbReference type="PROSITE" id="PS50928">
    <property type="entry name" value="ABC_TM1"/>
    <property type="match status" value="1"/>
</dbReference>
<comment type="caution">
    <text evidence="11">The sequence shown here is derived from an EMBL/GenBank/DDBJ whole genome shotgun (WGS) entry which is preliminary data.</text>
</comment>
<feature type="transmembrane region" description="Helical" evidence="9">
    <location>
        <begin position="93"/>
        <end position="116"/>
    </location>
</feature>
<keyword evidence="6 9" id="KW-0812">Transmembrane</keyword>
<evidence type="ECO:0000256" key="2">
    <source>
        <dbReference type="ARBA" id="ARBA00009047"/>
    </source>
</evidence>
<evidence type="ECO:0000256" key="1">
    <source>
        <dbReference type="ARBA" id="ARBA00004651"/>
    </source>
</evidence>
<gene>
    <name evidence="11" type="ORF">CLOHYLEM_05818</name>
</gene>
<dbReference type="GO" id="GO:0005886">
    <property type="term" value="C:plasma membrane"/>
    <property type="evidence" value="ECO:0007669"/>
    <property type="project" value="UniProtKB-SubCell"/>
</dbReference>
<proteinExistence type="inferred from homology"/>
<keyword evidence="5" id="KW-0762">Sugar transport</keyword>
<keyword evidence="8 9" id="KW-0472">Membrane</keyword>
<feature type="transmembrane region" description="Helical" evidence="9">
    <location>
        <begin position="31"/>
        <end position="53"/>
    </location>
</feature>
<evidence type="ECO:0000313" key="12">
    <source>
        <dbReference type="Proteomes" id="UP000004893"/>
    </source>
</evidence>
<evidence type="ECO:0000256" key="4">
    <source>
        <dbReference type="ARBA" id="ARBA00022475"/>
    </source>
</evidence>
<dbReference type="AlphaFoldDB" id="C0C0Z9"/>
<feature type="transmembrane region" description="Helical" evidence="9">
    <location>
        <begin position="204"/>
        <end position="229"/>
    </location>
</feature>
<dbReference type="Pfam" id="PF00528">
    <property type="entry name" value="BPD_transp_1"/>
    <property type="match status" value="1"/>
</dbReference>
<evidence type="ECO:0000313" key="11">
    <source>
        <dbReference type="EMBL" id="EEG73813.1"/>
    </source>
</evidence>
<comment type="similarity">
    <text evidence="2">Belongs to the binding-protein-dependent transport system permease family. MalFG subfamily.</text>
</comment>
<evidence type="ECO:0000256" key="9">
    <source>
        <dbReference type="RuleBase" id="RU363032"/>
    </source>
</evidence>
<dbReference type="InterPro" id="IPR050901">
    <property type="entry name" value="BP-dep_ABC_trans_perm"/>
</dbReference>
<evidence type="ECO:0000259" key="10">
    <source>
        <dbReference type="PROSITE" id="PS50928"/>
    </source>
</evidence>
<dbReference type="HOGENOM" id="CLU_016047_1_2_9"/>
<feature type="transmembrane region" description="Helical" evidence="9">
    <location>
        <begin position="260"/>
        <end position="281"/>
    </location>
</feature>
<comment type="subcellular location">
    <subcellularLocation>
        <location evidence="1 9">Cell membrane</location>
        <topology evidence="1 9">Multi-pass membrane protein</topology>
    </subcellularLocation>
</comment>
<keyword evidence="4" id="KW-1003">Cell membrane</keyword>
<evidence type="ECO:0000256" key="6">
    <source>
        <dbReference type="ARBA" id="ARBA00022692"/>
    </source>
</evidence>
<dbReference type="InterPro" id="IPR035906">
    <property type="entry name" value="MetI-like_sf"/>
</dbReference>
<dbReference type="Proteomes" id="UP000004893">
    <property type="component" value="Unassembled WGS sequence"/>
</dbReference>
<dbReference type="PANTHER" id="PTHR32243">
    <property type="entry name" value="MALTOSE TRANSPORT SYSTEM PERMEASE-RELATED"/>
    <property type="match status" value="1"/>
</dbReference>
<feature type="domain" description="ABC transmembrane type-1" evidence="10">
    <location>
        <begin position="89"/>
        <end position="282"/>
    </location>
</feature>
<protein>
    <submittedName>
        <fullName evidence="11">ABC transporter, permease protein</fullName>
    </submittedName>
</protein>
<evidence type="ECO:0000256" key="5">
    <source>
        <dbReference type="ARBA" id="ARBA00022597"/>
    </source>
</evidence>
<evidence type="ECO:0000256" key="7">
    <source>
        <dbReference type="ARBA" id="ARBA00022989"/>
    </source>
</evidence>
<dbReference type="CDD" id="cd06261">
    <property type="entry name" value="TM_PBP2"/>
    <property type="match status" value="1"/>
</dbReference>
<evidence type="ECO:0000256" key="3">
    <source>
        <dbReference type="ARBA" id="ARBA00022448"/>
    </source>
</evidence>
<sequence>MSKGGDKVKKAVVKRDSRSRKAAAKKEVRRWIIGMIILAFALLYFFPILYMILSGFKTEAEAAVPAIFFHPTLVTWQKVLSDISMINYLKNTVFHVLLGTGICLVLGIPATYALVFARFKKEGRGESLYNWFVTTILLPPVAVLIPLYITFKELNLNHMRGGLLFLYVGFHLPLCIWLLYSFFKDVPEEVVEAARIDGCTNRQLIMGIIIPLTKTGIMTAGLLVAVFIWNEFFLGYNLTTNATATLPVYMARFGQQQGQFIAQLSASASISCIPPMIFGWISQKSLIKGLTAGAVKG</sequence>
<accession>C0C0Z9</accession>
<name>C0C0Z9_9FIRM</name>